<proteinExistence type="predicted"/>
<accession>A0A085N2Z2</accession>
<feature type="compositionally biased region" description="Basic and acidic residues" evidence="1">
    <location>
        <begin position="55"/>
        <end position="67"/>
    </location>
</feature>
<organism evidence="2">
    <name type="scientific">Trichuris suis</name>
    <name type="common">pig whipworm</name>
    <dbReference type="NCBI Taxonomy" id="68888"/>
    <lineage>
        <taxon>Eukaryota</taxon>
        <taxon>Metazoa</taxon>
        <taxon>Ecdysozoa</taxon>
        <taxon>Nematoda</taxon>
        <taxon>Enoplea</taxon>
        <taxon>Dorylaimia</taxon>
        <taxon>Trichinellida</taxon>
        <taxon>Trichuridae</taxon>
        <taxon>Trichuris</taxon>
    </lineage>
</organism>
<sequence length="67" mass="7610">MEKAELQEQVGALEPKGELEREQRTFQQKGGVPTNLVHPKEEKFSVPMSNQVSDTLRKTEISQKTRG</sequence>
<evidence type="ECO:0000256" key="1">
    <source>
        <dbReference type="SAM" id="MobiDB-lite"/>
    </source>
</evidence>
<feature type="compositionally biased region" description="Basic and acidic residues" evidence="1">
    <location>
        <begin position="15"/>
        <end position="24"/>
    </location>
</feature>
<gene>
    <name evidence="2" type="ORF">M514_06503</name>
</gene>
<dbReference type="AlphaFoldDB" id="A0A085N2Z2"/>
<dbReference type="EMBL" id="KL367565">
    <property type="protein sequence ID" value="KFD63838.1"/>
    <property type="molecule type" value="Genomic_DNA"/>
</dbReference>
<evidence type="ECO:0000313" key="2">
    <source>
        <dbReference type="EMBL" id="KFD63838.1"/>
    </source>
</evidence>
<name>A0A085N2Z2_9BILA</name>
<feature type="region of interest" description="Disordered" evidence="1">
    <location>
        <begin position="1"/>
        <end position="67"/>
    </location>
</feature>
<dbReference type="Proteomes" id="UP000030758">
    <property type="component" value="Unassembled WGS sequence"/>
</dbReference>
<protein>
    <submittedName>
        <fullName evidence="2">Uncharacterized protein</fullName>
    </submittedName>
</protein>
<reference evidence="2" key="1">
    <citation type="journal article" date="2014" name="Nat. Genet.">
        <title>Genome and transcriptome of the porcine whipworm Trichuris suis.</title>
        <authorList>
            <person name="Jex A.R."/>
            <person name="Nejsum P."/>
            <person name="Schwarz E.M."/>
            <person name="Hu L."/>
            <person name="Young N.D."/>
            <person name="Hall R.S."/>
            <person name="Korhonen P.K."/>
            <person name="Liao S."/>
            <person name="Thamsborg S."/>
            <person name="Xia J."/>
            <person name="Xu P."/>
            <person name="Wang S."/>
            <person name="Scheerlinck J.P."/>
            <person name="Hofmann A."/>
            <person name="Sternberg P.W."/>
            <person name="Wang J."/>
            <person name="Gasser R.B."/>
        </authorList>
    </citation>
    <scope>NUCLEOTIDE SEQUENCE [LARGE SCALE GENOMIC DNA]</scope>
    <source>
        <strain evidence="2">DCEP-RM93F</strain>
    </source>
</reference>